<organism evidence="1">
    <name type="scientific">viral metagenome</name>
    <dbReference type="NCBI Taxonomy" id="1070528"/>
    <lineage>
        <taxon>unclassified sequences</taxon>
        <taxon>metagenomes</taxon>
        <taxon>organismal metagenomes</taxon>
    </lineage>
</organism>
<name>A0A6C0J0C5_9ZZZZ</name>
<dbReference type="EMBL" id="MN740288">
    <property type="protein sequence ID" value="QHT98135.1"/>
    <property type="molecule type" value="Genomic_DNA"/>
</dbReference>
<dbReference type="AlphaFoldDB" id="A0A6C0J0C5"/>
<accession>A0A6C0J0C5</accession>
<evidence type="ECO:0000313" key="1">
    <source>
        <dbReference type="EMBL" id="QHT98135.1"/>
    </source>
</evidence>
<reference evidence="1" key="1">
    <citation type="journal article" date="2020" name="Nature">
        <title>Giant virus diversity and host interactions through global metagenomics.</title>
        <authorList>
            <person name="Schulz F."/>
            <person name="Roux S."/>
            <person name="Paez-Espino D."/>
            <person name="Jungbluth S."/>
            <person name="Walsh D.A."/>
            <person name="Denef V.J."/>
            <person name="McMahon K.D."/>
            <person name="Konstantinidis K.T."/>
            <person name="Eloe-Fadrosh E.A."/>
            <person name="Kyrpides N.C."/>
            <person name="Woyke T."/>
        </authorList>
    </citation>
    <scope>NUCLEOTIDE SEQUENCE</scope>
    <source>
        <strain evidence="1">GVMAG-M-3300025626-8</strain>
    </source>
</reference>
<proteinExistence type="predicted"/>
<sequence>MKANVTTTELTEAQAKLMITQAKWVPETFLGSDLNITFTIMDQSLKEQIGVEALMSLTMTNSNCVR</sequence>
<protein>
    <submittedName>
        <fullName evidence="1">Uncharacterized protein</fullName>
    </submittedName>
</protein>